<dbReference type="NCBIfam" id="NF038403">
    <property type="entry name" value="perm_prefix_1"/>
    <property type="match status" value="1"/>
</dbReference>
<protein>
    <submittedName>
        <fullName evidence="2">Permease prefix domain 1-containing protein</fullName>
    </submittedName>
</protein>
<organism evidence="2 3">
    <name type="scientific">Promicromonospora kroppenstedtii</name>
    <dbReference type="NCBI Taxonomy" id="440482"/>
    <lineage>
        <taxon>Bacteria</taxon>
        <taxon>Bacillati</taxon>
        <taxon>Actinomycetota</taxon>
        <taxon>Actinomycetes</taxon>
        <taxon>Micrococcales</taxon>
        <taxon>Promicromonosporaceae</taxon>
        <taxon>Promicromonospora</taxon>
    </lineage>
</organism>
<dbReference type="RefSeq" id="WP_397407755.1">
    <property type="nucleotide sequence ID" value="NZ_JBIRYI010000020.1"/>
</dbReference>
<feature type="transmembrane region" description="Helical" evidence="1">
    <location>
        <begin position="349"/>
        <end position="370"/>
    </location>
</feature>
<sequence length="403" mass="42071">MNTSVHRLLDEAFAGLPATDDVQDLKEEIRANLLDRVAELTASGVDGDAAARRAVDELGDVRALVDGADVAAEVPAAPSPGVASAAAAAAGRPPVLPRRRDVAGLVVAIGVVLLALAPLVMIGGFVVDAFGSHRLDHLGPALPFQLVGPLLIGPVVGWIVGAVLVRETATRYGMPLRRAVAYGIASALLVLGMVGGIEAGVLFERARVTVQTAVPLLVAGGAWLAYLLASQTNRRKPWVLEQARSDGGYRPSRRYVTGVVIASAVVLSPFVGVLIALAGNIYGMVPLLVGALLAGPAIGWIVGATLVRETRTRYGMPRQRAIAYGFASALVALSVFVGTTGYTSSMNPFYAMMMLPVLLVGGAWLAYLLASQTNRRKPWVLERARERAGSRASGPGDSRPGLP</sequence>
<dbReference type="EMBL" id="JBIRYI010000020">
    <property type="protein sequence ID" value="MFI2490116.1"/>
    <property type="molecule type" value="Genomic_DNA"/>
</dbReference>
<feature type="transmembrane region" description="Helical" evidence="1">
    <location>
        <begin position="255"/>
        <end position="278"/>
    </location>
</feature>
<reference evidence="2 3" key="1">
    <citation type="submission" date="2024-10" db="EMBL/GenBank/DDBJ databases">
        <title>The Natural Products Discovery Center: Release of the First 8490 Sequenced Strains for Exploring Actinobacteria Biosynthetic Diversity.</title>
        <authorList>
            <person name="Kalkreuter E."/>
            <person name="Kautsar S.A."/>
            <person name="Yang D."/>
            <person name="Bader C.D."/>
            <person name="Teijaro C.N."/>
            <person name="Fluegel L."/>
            <person name="Davis C.M."/>
            <person name="Simpson J.R."/>
            <person name="Lauterbach L."/>
            <person name="Steele A.D."/>
            <person name="Gui C."/>
            <person name="Meng S."/>
            <person name="Li G."/>
            <person name="Viehrig K."/>
            <person name="Ye F."/>
            <person name="Su P."/>
            <person name="Kiefer A.F."/>
            <person name="Nichols A."/>
            <person name="Cepeda A.J."/>
            <person name="Yan W."/>
            <person name="Fan B."/>
            <person name="Jiang Y."/>
            <person name="Adhikari A."/>
            <person name="Zheng C.-J."/>
            <person name="Schuster L."/>
            <person name="Cowan T.M."/>
            <person name="Smanski M.J."/>
            <person name="Chevrette M.G."/>
            <person name="De Carvalho L.P.S."/>
            <person name="Shen B."/>
        </authorList>
    </citation>
    <scope>NUCLEOTIDE SEQUENCE [LARGE SCALE GENOMIC DNA]</scope>
    <source>
        <strain evidence="2 3">NPDC019481</strain>
    </source>
</reference>
<feature type="transmembrane region" description="Helical" evidence="1">
    <location>
        <begin position="284"/>
        <end position="309"/>
    </location>
</feature>
<gene>
    <name evidence="2" type="ORF">ACH47X_24590</name>
</gene>
<evidence type="ECO:0000313" key="2">
    <source>
        <dbReference type="EMBL" id="MFI2490116.1"/>
    </source>
</evidence>
<feature type="transmembrane region" description="Helical" evidence="1">
    <location>
        <begin position="179"/>
        <end position="203"/>
    </location>
</feature>
<keyword evidence="1" id="KW-0472">Membrane</keyword>
<dbReference type="InterPro" id="IPR047928">
    <property type="entry name" value="Perm_prefix_1"/>
</dbReference>
<feature type="transmembrane region" description="Helical" evidence="1">
    <location>
        <begin position="321"/>
        <end position="343"/>
    </location>
</feature>
<feature type="transmembrane region" description="Helical" evidence="1">
    <location>
        <begin position="146"/>
        <end position="167"/>
    </location>
</feature>
<feature type="transmembrane region" description="Helical" evidence="1">
    <location>
        <begin position="102"/>
        <end position="126"/>
    </location>
</feature>
<accession>A0ABW7XS49</accession>
<feature type="transmembrane region" description="Helical" evidence="1">
    <location>
        <begin position="209"/>
        <end position="229"/>
    </location>
</feature>
<name>A0ABW7XS49_9MICO</name>
<keyword evidence="1" id="KW-1133">Transmembrane helix</keyword>
<comment type="caution">
    <text evidence="2">The sequence shown here is derived from an EMBL/GenBank/DDBJ whole genome shotgun (WGS) entry which is preliminary data.</text>
</comment>
<proteinExistence type="predicted"/>
<dbReference type="Proteomes" id="UP001611580">
    <property type="component" value="Unassembled WGS sequence"/>
</dbReference>
<evidence type="ECO:0000313" key="3">
    <source>
        <dbReference type="Proteomes" id="UP001611580"/>
    </source>
</evidence>
<evidence type="ECO:0000256" key="1">
    <source>
        <dbReference type="SAM" id="Phobius"/>
    </source>
</evidence>
<keyword evidence="1" id="KW-0812">Transmembrane</keyword>
<keyword evidence="3" id="KW-1185">Reference proteome</keyword>